<dbReference type="Gene3D" id="1.25.40.20">
    <property type="entry name" value="Ankyrin repeat-containing domain"/>
    <property type="match status" value="2"/>
</dbReference>
<dbReference type="InterPro" id="IPR008271">
    <property type="entry name" value="Ser/Thr_kinase_AS"/>
</dbReference>
<evidence type="ECO:0000256" key="7">
    <source>
        <dbReference type="SAM" id="MobiDB-lite"/>
    </source>
</evidence>
<evidence type="ECO:0000259" key="8">
    <source>
        <dbReference type="PROSITE" id="PS50011"/>
    </source>
</evidence>
<proteinExistence type="inferred from homology"/>
<dbReference type="AlphaFoldDB" id="A0A0G4G2W2"/>
<dbReference type="InterPro" id="IPR000719">
    <property type="entry name" value="Prot_kinase_dom"/>
</dbReference>
<feature type="compositionally biased region" description="Polar residues" evidence="7">
    <location>
        <begin position="28"/>
        <end position="39"/>
    </location>
</feature>
<keyword evidence="4" id="KW-0418">Kinase</keyword>
<dbReference type="FunFam" id="3.30.200.20:FF:000180">
    <property type="entry name" value="serine/threonine-protein kinase STY46-like"/>
    <property type="match status" value="1"/>
</dbReference>
<feature type="binding site" evidence="6">
    <location>
        <position position="106"/>
    </location>
    <ligand>
        <name>ATP</name>
        <dbReference type="ChEBI" id="CHEBI:30616"/>
    </ligand>
</feature>
<gene>
    <name evidence="9" type="ORF">Vbra_3108</name>
</gene>
<dbReference type="InterPro" id="IPR002110">
    <property type="entry name" value="Ankyrin_rpt"/>
</dbReference>
<dbReference type="GO" id="GO:0005524">
    <property type="term" value="F:ATP binding"/>
    <property type="evidence" value="ECO:0007669"/>
    <property type="project" value="UniProtKB-UniRule"/>
</dbReference>
<dbReference type="Gene3D" id="1.10.510.10">
    <property type="entry name" value="Transferase(Phosphotransferase) domain 1"/>
    <property type="match status" value="1"/>
</dbReference>
<dbReference type="Gene3D" id="3.30.200.20">
    <property type="entry name" value="Phosphorylase Kinase, domain 1"/>
    <property type="match status" value="1"/>
</dbReference>
<evidence type="ECO:0000256" key="2">
    <source>
        <dbReference type="ARBA" id="ARBA00022679"/>
    </source>
</evidence>
<evidence type="ECO:0000313" key="9">
    <source>
        <dbReference type="EMBL" id="CEM22044.1"/>
    </source>
</evidence>
<dbReference type="InterPro" id="IPR011009">
    <property type="entry name" value="Kinase-like_dom_sf"/>
</dbReference>
<dbReference type="InterPro" id="IPR036770">
    <property type="entry name" value="Ankyrin_rpt-contain_sf"/>
</dbReference>
<dbReference type="PROSITE" id="PS50011">
    <property type="entry name" value="PROTEIN_KINASE_DOM"/>
    <property type="match status" value="1"/>
</dbReference>
<dbReference type="InterPro" id="IPR051681">
    <property type="entry name" value="Ser/Thr_Kinases-Pseudokinases"/>
</dbReference>
<comment type="similarity">
    <text evidence="1">Belongs to the protein kinase superfamily. TKL Ser/Thr protein kinase family.</text>
</comment>
<feature type="region of interest" description="Disordered" evidence="7">
    <location>
        <begin position="15"/>
        <end position="43"/>
    </location>
</feature>
<keyword evidence="3 6" id="KW-0547">Nucleotide-binding</keyword>
<sequence length="647" mass="71466">MSNFRRFQIGRPQSKVAGANAGQAPTPGAQSQAAPSATGATAPREEADLRYSLPLPFLPPAMAPIDICVIQGHELEFQAGPTSFLGFGAFGCVMKAKWKGQSVAVKILNHVNIEEVRKEVHVLSHVQHPNLIKFLGLAEQEGKLMIVTELCIGGTLHTFMAELRERLDDSLRQKLAEQVCEGVAALHAHKIVHRDLKPANILVDGLGNIKISDFGLARIIDGTSRSVTMGAGTHGFMAPEAYDPTKRLSFASDIWGLGGILVEILGGKKPFPQLSGLTPERAMGEAMRLHKEGVKPEIPTGKLFPPHVRRIIERCFEYEPSKRPTAKEVLDALKGPPPRSMTPNPQPMDNNEANTITLPKPISVPVSPSPAPRPQTVKHSDIFEAVRANDIQSVAHLIDTEKEILDKRWSGMTPFIVAAREGHVGIITVMYESKRDTPQQRDSRGWNALHWAAQENRVAVVKQLLKWDPSLIDARNEDGRTPWDLGEKKPEIREIMEKYKSAHAAQPAPPVKYRDIFAAVKANDVQSVAHLIDTEKEILDKREGGWWKVCNREADRNEPGWNAIHWAATNGHVAAVNKLLEWDPKLIDARTNKGGTPFMEAAFWGRVDVMEAMYAKRKDLLTQTDDDGYTALHHAVLNDKSAAVSQL</sequence>
<dbReference type="OrthoDB" id="4062651at2759"/>
<name>A0A0G4G2W2_VITBC</name>
<dbReference type="STRING" id="1169540.A0A0G4G2W2"/>
<dbReference type="OMA" id="MAPIDIC"/>
<dbReference type="SUPFAM" id="SSF48403">
    <property type="entry name" value="Ankyrin repeat"/>
    <property type="match status" value="1"/>
</dbReference>
<reference evidence="9 10" key="1">
    <citation type="submission" date="2014-11" db="EMBL/GenBank/DDBJ databases">
        <authorList>
            <person name="Zhu J."/>
            <person name="Qi W."/>
            <person name="Song R."/>
        </authorList>
    </citation>
    <scope>NUCLEOTIDE SEQUENCE [LARGE SCALE GENOMIC DNA]</scope>
</reference>
<dbReference type="PROSITE" id="PS00107">
    <property type="entry name" value="PROTEIN_KINASE_ATP"/>
    <property type="match status" value="1"/>
</dbReference>
<organism evidence="9 10">
    <name type="scientific">Vitrella brassicaformis (strain CCMP3155)</name>
    <dbReference type="NCBI Taxonomy" id="1169540"/>
    <lineage>
        <taxon>Eukaryota</taxon>
        <taxon>Sar</taxon>
        <taxon>Alveolata</taxon>
        <taxon>Colpodellida</taxon>
        <taxon>Vitrellaceae</taxon>
        <taxon>Vitrella</taxon>
    </lineage>
</organism>
<dbReference type="Pfam" id="PF12796">
    <property type="entry name" value="Ank_2"/>
    <property type="match status" value="2"/>
</dbReference>
<evidence type="ECO:0000256" key="1">
    <source>
        <dbReference type="ARBA" id="ARBA00005843"/>
    </source>
</evidence>
<dbReference type="InParanoid" id="A0A0G4G2W2"/>
<dbReference type="EMBL" id="CDMY01000549">
    <property type="protein sequence ID" value="CEM22044.1"/>
    <property type="molecule type" value="Genomic_DNA"/>
</dbReference>
<keyword evidence="10" id="KW-1185">Reference proteome</keyword>
<dbReference type="PANTHER" id="PTHR44329:SF288">
    <property type="entry name" value="MITOGEN-ACTIVATED PROTEIN KINASE KINASE KINASE 20"/>
    <property type="match status" value="1"/>
</dbReference>
<feature type="domain" description="Protein kinase" evidence="8">
    <location>
        <begin position="79"/>
        <end position="340"/>
    </location>
</feature>
<dbReference type="SMART" id="SM00220">
    <property type="entry name" value="S_TKc"/>
    <property type="match status" value="1"/>
</dbReference>
<dbReference type="GO" id="GO:0004674">
    <property type="term" value="F:protein serine/threonine kinase activity"/>
    <property type="evidence" value="ECO:0007669"/>
    <property type="project" value="TreeGrafter"/>
</dbReference>
<evidence type="ECO:0000313" key="10">
    <source>
        <dbReference type="Proteomes" id="UP000041254"/>
    </source>
</evidence>
<evidence type="ECO:0000256" key="3">
    <source>
        <dbReference type="ARBA" id="ARBA00022741"/>
    </source>
</evidence>
<dbReference type="PhylomeDB" id="A0A0G4G2W2"/>
<keyword evidence="2" id="KW-0808">Transferase</keyword>
<dbReference type="Pfam" id="PF00069">
    <property type="entry name" value="Pkinase"/>
    <property type="match status" value="1"/>
</dbReference>
<dbReference type="SMART" id="SM00248">
    <property type="entry name" value="ANK"/>
    <property type="match status" value="5"/>
</dbReference>
<protein>
    <recommendedName>
        <fullName evidence="8">Protein kinase domain-containing protein</fullName>
    </recommendedName>
</protein>
<dbReference type="SUPFAM" id="SSF56112">
    <property type="entry name" value="Protein kinase-like (PK-like)"/>
    <property type="match status" value="1"/>
</dbReference>
<evidence type="ECO:0000256" key="4">
    <source>
        <dbReference type="ARBA" id="ARBA00022777"/>
    </source>
</evidence>
<dbReference type="Proteomes" id="UP000041254">
    <property type="component" value="Unassembled WGS sequence"/>
</dbReference>
<dbReference type="VEuPathDB" id="CryptoDB:Vbra_3108"/>
<keyword evidence="5 6" id="KW-0067">ATP-binding</keyword>
<dbReference type="PROSITE" id="PS00108">
    <property type="entry name" value="PROTEIN_KINASE_ST"/>
    <property type="match status" value="1"/>
</dbReference>
<dbReference type="PANTHER" id="PTHR44329">
    <property type="entry name" value="SERINE/THREONINE-PROTEIN KINASE TNNI3K-RELATED"/>
    <property type="match status" value="1"/>
</dbReference>
<evidence type="ECO:0000256" key="5">
    <source>
        <dbReference type="ARBA" id="ARBA00022840"/>
    </source>
</evidence>
<dbReference type="InterPro" id="IPR017441">
    <property type="entry name" value="Protein_kinase_ATP_BS"/>
</dbReference>
<evidence type="ECO:0000256" key="6">
    <source>
        <dbReference type="PROSITE-ProRule" id="PRU10141"/>
    </source>
</evidence>
<accession>A0A0G4G2W2</accession>